<dbReference type="Proteomes" id="UP000232063">
    <property type="component" value="Chromosome"/>
</dbReference>
<dbReference type="PROSITE" id="PS50862">
    <property type="entry name" value="AA_TRNA_LIGASE_II"/>
    <property type="match status" value="1"/>
</dbReference>
<dbReference type="InterPro" id="IPR004364">
    <property type="entry name" value="Aa-tRNA-synt_II"/>
</dbReference>
<evidence type="ECO:0000256" key="5">
    <source>
        <dbReference type="ARBA" id="ARBA00022840"/>
    </source>
</evidence>
<dbReference type="InterPro" id="IPR047089">
    <property type="entry name" value="Asp-tRNA-ligase_1_N"/>
</dbReference>
<evidence type="ECO:0000313" key="11">
    <source>
        <dbReference type="Proteomes" id="UP000232063"/>
    </source>
</evidence>
<dbReference type="InterPro" id="IPR002312">
    <property type="entry name" value="Asp/Asn-tRNA-synth_IIb"/>
</dbReference>
<feature type="region of interest" description="Aspartate" evidence="8">
    <location>
        <begin position="190"/>
        <end position="193"/>
    </location>
</feature>
<comment type="catalytic activity">
    <reaction evidence="8">
        <text>tRNA(Asp) + L-aspartate + ATP = L-aspartyl-tRNA(Asp) + AMP + diphosphate</text>
        <dbReference type="Rhea" id="RHEA:19649"/>
        <dbReference type="Rhea" id="RHEA-COMP:9660"/>
        <dbReference type="Rhea" id="RHEA-COMP:9678"/>
        <dbReference type="ChEBI" id="CHEBI:29991"/>
        <dbReference type="ChEBI" id="CHEBI:30616"/>
        <dbReference type="ChEBI" id="CHEBI:33019"/>
        <dbReference type="ChEBI" id="CHEBI:78442"/>
        <dbReference type="ChEBI" id="CHEBI:78516"/>
        <dbReference type="ChEBI" id="CHEBI:456215"/>
        <dbReference type="EC" id="6.1.1.12"/>
    </reaction>
</comment>
<dbReference type="PRINTS" id="PR01042">
    <property type="entry name" value="TRNASYNTHASP"/>
</dbReference>
<evidence type="ECO:0000256" key="4">
    <source>
        <dbReference type="ARBA" id="ARBA00022741"/>
    </source>
</evidence>
<evidence type="ECO:0000256" key="6">
    <source>
        <dbReference type="ARBA" id="ARBA00022917"/>
    </source>
</evidence>
<keyword evidence="11" id="KW-1185">Reference proteome</keyword>
<dbReference type="AlphaFoldDB" id="A0A2K8NUY6"/>
<dbReference type="Gene3D" id="2.40.50.140">
    <property type="entry name" value="Nucleic acid-binding proteins"/>
    <property type="match status" value="1"/>
</dbReference>
<feature type="binding site" evidence="8">
    <location>
        <position position="212"/>
    </location>
    <ligand>
        <name>L-aspartate</name>
        <dbReference type="ChEBI" id="CHEBI:29991"/>
    </ligand>
</feature>
<dbReference type="GO" id="GO:0005737">
    <property type="term" value="C:cytoplasm"/>
    <property type="evidence" value="ECO:0007669"/>
    <property type="project" value="UniProtKB-SubCell"/>
</dbReference>
<dbReference type="Pfam" id="PF00152">
    <property type="entry name" value="tRNA-synt_2"/>
    <property type="match status" value="1"/>
</dbReference>
<dbReference type="CDD" id="cd00777">
    <property type="entry name" value="AspRS_core"/>
    <property type="match status" value="1"/>
</dbReference>
<protein>
    <recommendedName>
        <fullName evidence="8">Aspartate--tRNA ligase</fullName>
        <ecNumber evidence="8">6.1.1.12</ecNumber>
    </recommendedName>
    <alternativeName>
        <fullName evidence="8">Aspartyl-tRNA synthetase</fullName>
        <shortName evidence="8">AspRS</shortName>
    </alternativeName>
</protein>
<dbReference type="EC" id="6.1.1.12" evidence="8"/>
<dbReference type="Gene3D" id="3.30.1360.30">
    <property type="entry name" value="GAD-like domain"/>
    <property type="match status" value="1"/>
</dbReference>
<dbReference type="InterPro" id="IPR004524">
    <property type="entry name" value="Asp-tRNA-ligase_1"/>
</dbReference>
<keyword evidence="7 8" id="KW-0030">Aminoacyl-tRNA synthetase</keyword>
<dbReference type="SUPFAM" id="SSF55261">
    <property type="entry name" value="GAD domain-like"/>
    <property type="match status" value="1"/>
</dbReference>
<feature type="binding site" evidence="8">
    <location>
        <position position="478"/>
    </location>
    <ligand>
        <name>L-aspartate</name>
        <dbReference type="ChEBI" id="CHEBI:29991"/>
    </ligand>
</feature>
<dbReference type="PANTHER" id="PTHR22594:SF5">
    <property type="entry name" value="ASPARTATE--TRNA LIGASE, MITOCHONDRIAL"/>
    <property type="match status" value="1"/>
</dbReference>
<feature type="binding site" evidence="8">
    <location>
        <position position="437"/>
    </location>
    <ligand>
        <name>L-aspartate</name>
        <dbReference type="ChEBI" id="CHEBI:29991"/>
    </ligand>
</feature>
<dbReference type="Pfam" id="PF01336">
    <property type="entry name" value="tRNA_anti-codon"/>
    <property type="match status" value="1"/>
</dbReference>
<dbReference type="InterPro" id="IPR045864">
    <property type="entry name" value="aa-tRNA-synth_II/BPL/LPL"/>
</dbReference>
<proteinExistence type="inferred from homology"/>
<keyword evidence="5 8" id="KW-0067">ATP-binding</keyword>
<comment type="subcellular location">
    <subcellularLocation>
        <location evidence="8">Cytoplasm</location>
    </subcellularLocation>
</comment>
<reference evidence="10 11" key="1">
    <citation type="submission" date="2017-11" db="EMBL/GenBank/DDBJ databases">
        <title>Genome sequence of Entomoplasma luminosum PIMN-1 (ATCC 49195).</title>
        <authorList>
            <person name="Lo W.-S."/>
            <person name="Gasparich G.E."/>
            <person name="Kuo C.-H."/>
        </authorList>
    </citation>
    <scope>NUCLEOTIDE SEQUENCE [LARGE SCALE GENOMIC DNA]</scope>
    <source>
        <strain evidence="10 11">PIMN-1</strain>
    </source>
</reference>
<organism evidence="10 11">
    <name type="scientific">Williamsoniiplasma luminosum</name>
    <dbReference type="NCBI Taxonomy" id="214888"/>
    <lineage>
        <taxon>Bacteria</taxon>
        <taxon>Bacillati</taxon>
        <taxon>Mycoplasmatota</taxon>
        <taxon>Mollicutes</taxon>
        <taxon>Entomoplasmatales</taxon>
        <taxon>Williamsoniiplasma</taxon>
    </lineage>
</organism>
<keyword evidence="3 8" id="KW-0436">Ligase</keyword>
<evidence type="ECO:0000256" key="7">
    <source>
        <dbReference type="ARBA" id="ARBA00023146"/>
    </source>
</evidence>
<comment type="subunit">
    <text evidence="2 8">Homodimer.</text>
</comment>
<dbReference type="GO" id="GO:0005524">
    <property type="term" value="F:ATP binding"/>
    <property type="evidence" value="ECO:0007669"/>
    <property type="project" value="UniProtKB-UniRule"/>
</dbReference>
<accession>A0A2K8NUY6</accession>
<dbReference type="InterPro" id="IPR047090">
    <property type="entry name" value="AspRS_core"/>
</dbReference>
<dbReference type="NCBIfam" id="NF001750">
    <property type="entry name" value="PRK00476.1"/>
    <property type="match status" value="1"/>
</dbReference>
<feature type="binding site" evidence="8">
    <location>
        <begin position="212"/>
        <end position="214"/>
    </location>
    <ligand>
        <name>ATP</name>
        <dbReference type="ChEBI" id="CHEBI:30616"/>
    </ligand>
</feature>
<feature type="domain" description="Aminoacyl-transfer RNA synthetases class-II family profile" evidence="9">
    <location>
        <begin position="136"/>
        <end position="544"/>
    </location>
</feature>
<dbReference type="InterPro" id="IPR029351">
    <property type="entry name" value="GAD_dom"/>
</dbReference>
<dbReference type="Gene3D" id="3.30.930.10">
    <property type="entry name" value="Bira Bifunctional Protein, Domain 2"/>
    <property type="match status" value="1"/>
</dbReference>
<gene>
    <name evidence="8 10" type="primary">aspS</name>
    <name evidence="10" type="ORF">ELUMI_v1c06340</name>
</gene>
<keyword evidence="8" id="KW-0963">Cytoplasm</keyword>
<comment type="caution">
    <text evidence="8">Lacks conserved residue(s) required for the propagation of feature annotation.</text>
</comment>
<dbReference type="KEGG" id="elj:ELUMI_v1c06340"/>
<sequence length="577" mass="66333">MKRTHNCGQLTIQNVDQNVILQGWVKKIRKMGGMTFVDIRDRYGITQLILDESQAKEIKVEFVIEIEGIVLERKAKNHDLSTGEIEVKVDEIKIINKAELTPFQIEDQIESLEDTRLTYRYLDLRRPNMQQNLITRAKLNSVIRKNLENLNFLEVETPIFGKATPEGARDFLVPSRLNENKFYALPQSPQLYKQLLMISGIDRYYQIVKCFRDEDLRIDRQPEFTQLDMEMSFATGEDIIFIIENLMKEILWEIKGVKLSTPFKRLQYKDAIELYGVDKPDLRYDLKIHDLTNIFAENQIKLFQINSDQNAKIKGVMIDELLNKTQIAELEQVAKQNHLNNLGFVKYENGNWTGSIAGQLSEQEKAAILKEFNIQNKGTLLVNKEKYEIISQAMGAIRTTLAKQFNLADPNKYEILWVVDFPLFEFSEEENRYVAAHHPFTMPKKESLQDFDLNKKQALANAYDIVLNGFEIGGGSQRITDPSIQDRMFKAIEMPPETIESNFGWFINAYKYGAPYHAGIALGLDRIAMLLSHAESIRDVIAFPKNSSGIDPMSNAPDYVSSAQLEELNIALTAKKK</sequence>
<dbReference type="GO" id="GO:0003676">
    <property type="term" value="F:nucleic acid binding"/>
    <property type="evidence" value="ECO:0007669"/>
    <property type="project" value="InterPro"/>
</dbReference>
<dbReference type="GO" id="GO:0006422">
    <property type="term" value="P:aspartyl-tRNA aminoacylation"/>
    <property type="evidence" value="ECO:0007669"/>
    <property type="project" value="UniProtKB-UniRule"/>
</dbReference>
<dbReference type="HAMAP" id="MF_00044">
    <property type="entry name" value="Asp_tRNA_synth_type1"/>
    <property type="match status" value="1"/>
</dbReference>
<keyword evidence="6 8" id="KW-0648">Protein biosynthesis</keyword>
<feature type="binding site" evidence="8">
    <location>
        <position position="221"/>
    </location>
    <ligand>
        <name>ATP</name>
        <dbReference type="ChEBI" id="CHEBI:30616"/>
    </ligand>
</feature>
<dbReference type="NCBIfam" id="TIGR00459">
    <property type="entry name" value="aspS_bact"/>
    <property type="match status" value="1"/>
</dbReference>
<name>A0A2K8NUY6_9MOLU</name>
<feature type="binding site" evidence="8">
    <location>
        <position position="471"/>
    </location>
    <ligand>
        <name>ATP</name>
        <dbReference type="ChEBI" id="CHEBI:30616"/>
    </ligand>
</feature>
<evidence type="ECO:0000256" key="3">
    <source>
        <dbReference type="ARBA" id="ARBA00022598"/>
    </source>
</evidence>
<evidence type="ECO:0000259" key="9">
    <source>
        <dbReference type="PROSITE" id="PS50862"/>
    </source>
</evidence>
<dbReference type="PANTHER" id="PTHR22594">
    <property type="entry name" value="ASPARTYL/LYSYL-TRNA SYNTHETASE"/>
    <property type="match status" value="1"/>
</dbReference>
<dbReference type="GO" id="GO:0004815">
    <property type="term" value="F:aspartate-tRNA ligase activity"/>
    <property type="evidence" value="ECO:0007669"/>
    <property type="project" value="UniProtKB-UniRule"/>
</dbReference>
<feature type="binding site" evidence="8">
    <location>
        <begin position="523"/>
        <end position="526"/>
    </location>
    <ligand>
        <name>ATP</name>
        <dbReference type="ChEBI" id="CHEBI:30616"/>
    </ligand>
</feature>
<dbReference type="RefSeq" id="WP_025734194.1">
    <property type="nucleotide sequence ID" value="NZ_CP024963.1"/>
</dbReference>
<evidence type="ECO:0000256" key="8">
    <source>
        <dbReference type="HAMAP-Rule" id="MF_00044"/>
    </source>
</evidence>
<comment type="similarity">
    <text evidence="1 8">Belongs to the class-II aminoacyl-tRNA synthetase family. Type 1 subfamily.</text>
</comment>
<evidence type="ECO:0000256" key="1">
    <source>
        <dbReference type="ARBA" id="ARBA00006303"/>
    </source>
</evidence>
<dbReference type="InterPro" id="IPR006195">
    <property type="entry name" value="aa-tRNA-synth_II"/>
</dbReference>
<keyword evidence="4 8" id="KW-0547">Nucleotide-binding</keyword>
<evidence type="ECO:0000256" key="2">
    <source>
        <dbReference type="ARBA" id="ARBA00011738"/>
    </source>
</evidence>
<dbReference type="EMBL" id="CP024963">
    <property type="protein sequence ID" value="ATZ17356.1"/>
    <property type="molecule type" value="Genomic_DNA"/>
</dbReference>
<dbReference type="InterPro" id="IPR012340">
    <property type="entry name" value="NA-bd_OB-fold"/>
</dbReference>
<dbReference type="OrthoDB" id="9802326at2"/>
<evidence type="ECO:0000313" key="10">
    <source>
        <dbReference type="EMBL" id="ATZ17356.1"/>
    </source>
</evidence>
<dbReference type="InterPro" id="IPR004365">
    <property type="entry name" value="NA-bd_OB_tRNA"/>
</dbReference>
<dbReference type="CDD" id="cd04317">
    <property type="entry name" value="EcAspRS_like_N"/>
    <property type="match status" value="1"/>
</dbReference>
<comment type="function">
    <text evidence="8">Catalyzes the attachment of L-aspartate to tRNA(Asp) in a two-step reaction: L-aspartate is first activated by ATP to form Asp-AMP and then transferred to the acceptor end of tRNA(Asp).</text>
</comment>
<dbReference type="SUPFAM" id="SSF55681">
    <property type="entry name" value="Class II aaRS and biotin synthetases"/>
    <property type="match status" value="1"/>
</dbReference>
<feature type="binding site" evidence="8">
    <location>
        <position position="166"/>
    </location>
    <ligand>
        <name>L-aspartate</name>
        <dbReference type="ChEBI" id="CHEBI:29991"/>
    </ligand>
</feature>
<dbReference type="SUPFAM" id="SSF50249">
    <property type="entry name" value="Nucleic acid-binding proteins"/>
    <property type="match status" value="1"/>
</dbReference>
<dbReference type="InterPro" id="IPR004115">
    <property type="entry name" value="GAD-like_sf"/>
</dbReference>
<dbReference type="Pfam" id="PF02938">
    <property type="entry name" value="GAD"/>
    <property type="match status" value="1"/>
</dbReference>